<dbReference type="SUPFAM" id="SSF52440">
    <property type="entry name" value="PreATP-grasp domain"/>
    <property type="match status" value="1"/>
</dbReference>
<dbReference type="PROSITE" id="PS00184">
    <property type="entry name" value="GARS"/>
    <property type="match status" value="1"/>
</dbReference>
<dbReference type="EMBL" id="MU863631">
    <property type="protein sequence ID" value="KAK4102571.1"/>
    <property type="molecule type" value="Genomic_DNA"/>
</dbReference>
<evidence type="ECO:0000256" key="9">
    <source>
        <dbReference type="ARBA" id="ARBA00042864"/>
    </source>
</evidence>
<evidence type="ECO:0000313" key="14">
    <source>
        <dbReference type="EMBL" id="KAK4102571.1"/>
    </source>
</evidence>
<evidence type="ECO:0000256" key="5">
    <source>
        <dbReference type="ARBA" id="ARBA00022755"/>
    </source>
</evidence>
<dbReference type="InterPro" id="IPR011054">
    <property type="entry name" value="Rudment_hybrid_motif"/>
</dbReference>
<dbReference type="AlphaFoldDB" id="A0AAN6Q7V2"/>
<evidence type="ECO:0000259" key="13">
    <source>
        <dbReference type="PROSITE" id="PS50975"/>
    </source>
</evidence>
<dbReference type="GO" id="GO:0046872">
    <property type="term" value="F:metal ion binding"/>
    <property type="evidence" value="ECO:0007669"/>
    <property type="project" value="InterPro"/>
</dbReference>
<dbReference type="Pfam" id="PF02843">
    <property type="entry name" value="GARS_C"/>
    <property type="match status" value="1"/>
</dbReference>
<dbReference type="InterPro" id="IPR020562">
    <property type="entry name" value="PRibGlycinamide_synth_N"/>
</dbReference>
<dbReference type="InterPro" id="IPR020561">
    <property type="entry name" value="PRibGlycinamid_synth_ATP-grasp"/>
</dbReference>
<dbReference type="NCBIfam" id="TIGR00877">
    <property type="entry name" value="purD"/>
    <property type="match status" value="1"/>
</dbReference>
<dbReference type="SMART" id="SM01209">
    <property type="entry name" value="GARS_A"/>
    <property type="match status" value="1"/>
</dbReference>
<evidence type="ECO:0000256" key="2">
    <source>
        <dbReference type="ARBA" id="ARBA00013255"/>
    </source>
</evidence>
<evidence type="ECO:0000256" key="4">
    <source>
        <dbReference type="ARBA" id="ARBA00022741"/>
    </source>
</evidence>
<dbReference type="InterPro" id="IPR037123">
    <property type="entry name" value="PRibGlycinamide_synth_C_sf"/>
</dbReference>
<dbReference type="InterPro" id="IPR016185">
    <property type="entry name" value="PreATP-grasp_dom_sf"/>
</dbReference>
<comment type="similarity">
    <text evidence="7">Belongs to the GARS family.</text>
</comment>
<evidence type="ECO:0000256" key="3">
    <source>
        <dbReference type="ARBA" id="ARBA00022598"/>
    </source>
</evidence>
<reference evidence="14" key="1">
    <citation type="journal article" date="2023" name="Mol. Phylogenet. Evol.">
        <title>Genome-scale phylogeny and comparative genomics of the fungal order Sordariales.</title>
        <authorList>
            <person name="Hensen N."/>
            <person name="Bonometti L."/>
            <person name="Westerberg I."/>
            <person name="Brannstrom I.O."/>
            <person name="Guillou S."/>
            <person name="Cros-Aarteil S."/>
            <person name="Calhoun S."/>
            <person name="Haridas S."/>
            <person name="Kuo A."/>
            <person name="Mondo S."/>
            <person name="Pangilinan J."/>
            <person name="Riley R."/>
            <person name="LaButti K."/>
            <person name="Andreopoulos B."/>
            <person name="Lipzen A."/>
            <person name="Chen C."/>
            <person name="Yan M."/>
            <person name="Daum C."/>
            <person name="Ng V."/>
            <person name="Clum A."/>
            <person name="Steindorff A."/>
            <person name="Ohm R.A."/>
            <person name="Martin F."/>
            <person name="Silar P."/>
            <person name="Natvig D.O."/>
            <person name="Lalanne C."/>
            <person name="Gautier V."/>
            <person name="Ament-Velasquez S.L."/>
            <person name="Kruys A."/>
            <person name="Hutchinson M.I."/>
            <person name="Powell A.J."/>
            <person name="Barry K."/>
            <person name="Miller A.N."/>
            <person name="Grigoriev I.V."/>
            <person name="Debuchy R."/>
            <person name="Gladieux P."/>
            <person name="Hiltunen Thoren M."/>
            <person name="Johannesson H."/>
        </authorList>
    </citation>
    <scope>NUCLEOTIDE SEQUENCE</scope>
    <source>
        <strain evidence="14">CBS 757.83</strain>
    </source>
</reference>
<evidence type="ECO:0000256" key="6">
    <source>
        <dbReference type="ARBA" id="ARBA00022840"/>
    </source>
</evidence>
<dbReference type="InterPro" id="IPR013815">
    <property type="entry name" value="ATP_grasp_subdomain_1"/>
</dbReference>
<reference evidence="14" key="2">
    <citation type="submission" date="2023-05" db="EMBL/GenBank/DDBJ databases">
        <authorList>
            <consortium name="Lawrence Berkeley National Laboratory"/>
            <person name="Steindorff A."/>
            <person name="Hensen N."/>
            <person name="Bonometti L."/>
            <person name="Westerberg I."/>
            <person name="Brannstrom I.O."/>
            <person name="Guillou S."/>
            <person name="Cros-Aarteil S."/>
            <person name="Calhoun S."/>
            <person name="Haridas S."/>
            <person name="Kuo A."/>
            <person name="Mondo S."/>
            <person name="Pangilinan J."/>
            <person name="Riley R."/>
            <person name="Labutti K."/>
            <person name="Andreopoulos B."/>
            <person name="Lipzen A."/>
            <person name="Chen C."/>
            <person name="Yanf M."/>
            <person name="Daum C."/>
            <person name="Ng V."/>
            <person name="Clum A."/>
            <person name="Ohm R."/>
            <person name="Martin F."/>
            <person name="Silar P."/>
            <person name="Natvig D."/>
            <person name="Lalanne C."/>
            <person name="Gautier V."/>
            <person name="Ament-Velasquez S.L."/>
            <person name="Kruys A."/>
            <person name="Hutchinson M.I."/>
            <person name="Powell A.J."/>
            <person name="Barry K."/>
            <person name="Miller A.N."/>
            <person name="Grigoriev I.V."/>
            <person name="Debuchy R."/>
            <person name="Gladieux P."/>
            <person name="Thoren M.H."/>
            <person name="Johannesson H."/>
        </authorList>
    </citation>
    <scope>NUCLEOTIDE SEQUENCE</scope>
    <source>
        <strain evidence="14">CBS 757.83</strain>
    </source>
</reference>
<proteinExistence type="inferred from homology"/>
<dbReference type="Gene3D" id="3.90.600.10">
    <property type="entry name" value="Phosphoribosylglycinamide synthetase, C-terminal domain"/>
    <property type="match status" value="1"/>
</dbReference>
<gene>
    <name evidence="14" type="ORF">N658DRAFT_515265</name>
</gene>
<evidence type="ECO:0000256" key="11">
    <source>
        <dbReference type="PROSITE-ProRule" id="PRU00409"/>
    </source>
</evidence>
<keyword evidence="5" id="KW-0658">Purine biosynthesis</keyword>
<protein>
    <recommendedName>
        <fullName evidence="2">phosphoribosylamine--glycine ligase</fullName>
        <ecNumber evidence="2">6.3.4.13</ecNumber>
    </recommendedName>
    <alternativeName>
        <fullName evidence="8">Glycinamide ribonucleotide synthetase</fullName>
    </alternativeName>
    <alternativeName>
        <fullName evidence="9">Phosphoribosylglycinamide synthetase</fullName>
    </alternativeName>
</protein>
<dbReference type="EC" id="6.3.4.13" evidence="2"/>
<feature type="region of interest" description="Disordered" evidence="12">
    <location>
        <begin position="416"/>
        <end position="438"/>
    </location>
</feature>
<sequence length="438" mass="47387">MKEGGLKILLVGKGAREHSLAWKLTQSPLVRHIYVVPGNGGTGELHNVSNLRSVQANDYPGLVLLAKDLGIGLVVAGPDDAVVDGIEGFFRNTGIPCFAPTKEAAEIEGSKSFAKDFMRKYKIPTASYQPFGNYQDGKRYLKAVDATRVVIKVDGLAAGKGVVLPRSQTEAFDTLREIMVDAKFYLEGDEFSILTFCDGKTFKSFPAGQDHKRIFDGNQGPNTGGMGVYAPQSFVTPDRLREIEHAIIQPTLDGLQAEGALSTLSFRRPFTGLLFTGFMMTAEGPRVLEYNARFGDPETQTMMMLSAPECDLAAVLLACCAQRLDSVPIPVLRGFGCNVVVASSGYPESYRKRDIITLAPCPDDVHIFHAGTDRNSNGELTTAGGRVFSVARASSLAEMVEKGLCLPDVVFQHSPLPAKPKHHGKAASSTTQQKQRAM</sequence>
<dbReference type="GO" id="GO:0004641">
    <property type="term" value="F:phosphoribosylformylglycinamidine cyclo-ligase activity"/>
    <property type="evidence" value="ECO:0007669"/>
    <property type="project" value="UniProtKB-EC"/>
</dbReference>
<feature type="domain" description="ATP-grasp" evidence="13">
    <location>
        <begin position="115"/>
        <end position="321"/>
    </location>
</feature>
<dbReference type="Proteomes" id="UP001305647">
    <property type="component" value="Unassembled WGS sequence"/>
</dbReference>
<keyword evidence="4 11" id="KW-0547">Nucleotide-binding</keyword>
<evidence type="ECO:0000256" key="10">
    <source>
        <dbReference type="ARBA" id="ARBA00049057"/>
    </source>
</evidence>
<dbReference type="PANTHER" id="PTHR43472">
    <property type="entry name" value="PHOSPHORIBOSYLAMINE--GLYCINE LIGASE"/>
    <property type="match status" value="1"/>
</dbReference>
<dbReference type="InterPro" id="IPR011761">
    <property type="entry name" value="ATP-grasp"/>
</dbReference>
<comment type="caution">
    <text evidence="14">The sequence shown here is derived from an EMBL/GenBank/DDBJ whole genome shotgun (WGS) entry which is preliminary data.</text>
</comment>
<evidence type="ECO:0000313" key="15">
    <source>
        <dbReference type="Proteomes" id="UP001305647"/>
    </source>
</evidence>
<dbReference type="SUPFAM" id="SSF56059">
    <property type="entry name" value="Glutathione synthetase ATP-binding domain-like"/>
    <property type="match status" value="1"/>
</dbReference>
<dbReference type="Gene3D" id="3.30.470.20">
    <property type="entry name" value="ATP-grasp fold, B domain"/>
    <property type="match status" value="1"/>
</dbReference>
<dbReference type="Pfam" id="PF02844">
    <property type="entry name" value="GARS_N"/>
    <property type="match status" value="1"/>
</dbReference>
<organism evidence="14 15">
    <name type="scientific">Parathielavia hyrcaniae</name>
    <dbReference type="NCBI Taxonomy" id="113614"/>
    <lineage>
        <taxon>Eukaryota</taxon>
        <taxon>Fungi</taxon>
        <taxon>Dikarya</taxon>
        <taxon>Ascomycota</taxon>
        <taxon>Pezizomycotina</taxon>
        <taxon>Sordariomycetes</taxon>
        <taxon>Sordariomycetidae</taxon>
        <taxon>Sordariales</taxon>
        <taxon>Chaetomiaceae</taxon>
        <taxon>Parathielavia</taxon>
    </lineage>
</organism>
<dbReference type="GO" id="GO:0004637">
    <property type="term" value="F:phosphoribosylamine-glycine ligase activity"/>
    <property type="evidence" value="ECO:0007669"/>
    <property type="project" value="UniProtKB-EC"/>
</dbReference>
<dbReference type="GO" id="GO:0005524">
    <property type="term" value="F:ATP binding"/>
    <property type="evidence" value="ECO:0007669"/>
    <property type="project" value="UniProtKB-UniRule"/>
</dbReference>
<dbReference type="SMART" id="SM01210">
    <property type="entry name" value="GARS_C"/>
    <property type="match status" value="1"/>
</dbReference>
<dbReference type="InterPro" id="IPR020560">
    <property type="entry name" value="PRibGlycinamide_synth_C-dom"/>
</dbReference>
<dbReference type="Gene3D" id="3.30.1490.20">
    <property type="entry name" value="ATP-grasp fold, A domain"/>
    <property type="match status" value="1"/>
</dbReference>
<keyword evidence="3" id="KW-0436">Ligase</keyword>
<keyword evidence="6 11" id="KW-0067">ATP-binding</keyword>
<dbReference type="GO" id="GO:0006164">
    <property type="term" value="P:purine nucleotide biosynthetic process"/>
    <property type="evidence" value="ECO:0007669"/>
    <property type="project" value="UniProtKB-KW"/>
</dbReference>
<dbReference type="Pfam" id="PF01071">
    <property type="entry name" value="GARS_A"/>
    <property type="match status" value="1"/>
</dbReference>
<comment type="catalytic activity">
    <reaction evidence="10">
        <text>2-formamido-N(1)-(5-O-phospho-beta-D-ribosyl)acetamidine + ATP = 5-amino-1-(5-phospho-beta-D-ribosyl)imidazole + ADP + phosphate + H(+)</text>
        <dbReference type="Rhea" id="RHEA:23032"/>
        <dbReference type="ChEBI" id="CHEBI:15378"/>
        <dbReference type="ChEBI" id="CHEBI:30616"/>
        <dbReference type="ChEBI" id="CHEBI:43474"/>
        <dbReference type="ChEBI" id="CHEBI:137981"/>
        <dbReference type="ChEBI" id="CHEBI:147287"/>
        <dbReference type="ChEBI" id="CHEBI:456216"/>
        <dbReference type="EC" id="6.3.3.1"/>
    </reaction>
</comment>
<keyword evidence="15" id="KW-1185">Reference proteome</keyword>
<evidence type="ECO:0000256" key="7">
    <source>
        <dbReference type="ARBA" id="ARBA00038345"/>
    </source>
</evidence>
<feature type="compositionally biased region" description="Polar residues" evidence="12">
    <location>
        <begin position="427"/>
        <end position="438"/>
    </location>
</feature>
<dbReference type="Gene3D" id="3.40.50.20">
    <property type="match status" value="1"/>
</dbReference>
<dbReference type="SUPFAM" id="SSF51246">
    <property type="entry name" value="Rudiment single hybrid motif"/>
    <property type="match status" value="1"/>
</dbReference>
<evidence type="ECO:0000256" key="12">
    <source>
        <dbReference type="SAM" id="MobiDB-lite"/>
    </source>
</evidence>
<dbReference type="InterPro" id="IPR020559">
    <property type="entry name" value="PRibGlycinamide_synth_CS"/>
</dbReference>
<dbReference type="PROSITE" id="PS50975">
    <property type="entry name" value="ATP_GRASP"/>
    <property type="match status" value="1"/>
</dbReference>
<dbReference type="PANTHER" id="PTHR43472:SF1">
    <property type="entry name" value="PHOSPHORIBOSYLAMINE--GLYCINE LIGASE, CHLOROPLASTIC"/>
    <property type="match status" value="1"/>
</dbReference>
<accession>A0AAN6Q7V2</accession>
<dbReference type="GO" id="GO:0009113">
    <property type="term" value="P:purine nucleobase biosynthetic process"/>
    <property type="evidence" value="ECO:0007669"/>
    <property type="project" value="InterPro"/>
</dbReference>
<name>A0AAN6Q7V2_9PEZI</name>
<dbReference type="InterPro" id="IPR000115">
    <property type="entry name" value="PRibGlycinamide_synth"/>
</dbReference>
<comment type="pathway">
    <text evidence="1">Purine metabolism; IMP biosynthesis via de novo pathway; N(1)-(5-phospho-D-ribosyl)glycinamide from 5-phospho-alpha-D-ribose 1-diphosphate: step 2/2.</text>
</comment>
<evidence type="ECO:0000256" key="8">
    <source>
        <dbReference type="ARBA" id="ARBA00042242"/>
    </source>
</evidence>
<evidence type="ECO:0000256" key="1">
    <source>
        <dbReference type="ARBA" id="ARBA00005174"/>
    </source>
</evidence>